<dbReference type="PANTHER" id="PTHR10381:SF70">
    <property type="entry name" value="ATP-DEPENDENT CLP PROTEASE PROTEOLYTIC SUBUNIT"/>
    <property type="match status" value="1"/>
</dbReference>
<keyword evidence="3" id="KW-0378">Hydrolase</keyword>
<dbReference type="InterPro" id="IPR023562">
    <property type="entry name" value="ClpP/TepA"/>
</dbReference>
<dbReference type="CDD" id="cd07016">
    <property type="entry name" value="S14_ClpP_1"/>
    <property type="match status" value="1"/>
</dbReference>
<dbReference type="KEGG" id="vg:5309129"/>
<evidence type="ECO:0000256" key="1">
    <source>
        <dbReference type="ARBA" id="ARBA00007039"/>
    </source>
</evidence>
<keyword evidence="5" id="KW-0645">Protease</keyword>
<dbReference type="GO" id="GO:0004176">
    <property type="term" value="F:ATP-dependent peptidase activity"/>
    <property type="evidence" value="ECO:0007669"/>
    <property type="project" value="InterPro"/>
</dbReference>
<feature type="region of interest" description="Disordered" evidence="4">
    <location>
        <begin position="222"/>
        <end position="243"/>
    </location>
</feature>
<dbReference type="Proteomes" id="UP000001999">
    <property type="component" value="Segment"/>
</dbReference>
<evidence type="ECO:0000256" key="2">
    <source>
        <dbReference type="ARBA" id="ARBA00022490"/>
    </source>
</evidence>
<keyword evidence="2" id="KW-0963">Cytoplasm</keyword>
<dbReference type="Pfam" id="PF00574">
    <property type="entry name" value="CLP_protease"/>
    <property type="match status" value="1"/>
</dbReference>
<dbReference type="InterPro" id="IPR001907">
    <property type="entry name" value="ClpP"/>
</dbReference>
<dbReference type="OrthoDB" id="5065at10239"/>
<name>A6N1Z7_9CAUD</name>
<dbReference type="GeneID" id="5309129"/>
<dbReference type="SUPFAM" id="SSF52096">
    <property type="entry name" value="ClpP/crotonase"/>
    <property type="match status" value="1"/>
</dbReference>
<dbReference type="GO" id="GO:0051117">
    <property type="term" value="F:ATPase binding"/>
    <property type="evidence" value="ECO:0007669"/>
    <property type="project" value="TreeGrafter"/>
</dbReference>
<keyword evidence="6" id="KW-1185">Reference proteome</keyword>
<organism evidence="5 6">
    <name type="scientific">Microbacterium phage Min1</name>
    <dbReference type="NCBI Taxonomy" id="446529"/>
    <lineage>
        <taxon>Viruses</taxon>
        <taxon>Duplodnaviria</taxon>
        <taxon>Heunggongvirae</taxon>
        <taxon>Uroviricota</taxon>
        <taxon>Caudoviricetes</taxon>
        <taxon>Minunavirus</taxon>
        <taxon>Minunavirus Min1</taxon>
    </lineage>
</organism>
<dbReference type="PANTHER" id="PTHR10381">
    <property type="entry name" value="ATP-DEPENDENT CLP PROTEASE PROTEOLYTIC SUBUNIT"/>
    <property type="match status" value="1"/>
</dbReference>
<evidence type="ECO:0000256" key="4">
    <source>
        <dbReference type="SAM" id="MobiDB-lite"/>
    </source>
</evidence>
<sequence>MTKSATAGAPPRPPFRVDAHAGDGDAPSTADVYIYDEIGESWWGGIAPKALVDEITALDVAEMTVHINSPGGAAWDGITIMNALRAHKAQVHVVVDGLAASAASVIAMGGDTITMNRGAQMMIHDASGGVWGNAAEVEAVATILHKLSDSIADTYAARTGGTREQWRAVMKDEAWYTAEEAVAAGLADTWDGAAEDADEVAAVAAFDLSRFRFQGRAHAPTPPLAAYKLPSSPEPGTPNRKESVVDHDDFVAGIRERLGVTDAAATPETVLAALDEALAEQPTTEAAPVAAIPEGTQLVEDNVLAQLRADAAAGREARDEQIRARRDRIIDSALREGRITAATAPNFRALLDNDEEGTTKLLSSLAKNSVPVEEIGHAAGEVSAEDALYAKYSGEIEEA</sequence>
<dbReference type="GO" id="GO:0006515">
    <property type="term" value="P:protein quality control for misfolded or incompletely synthesized proteins"/>
    <property type="evidence" value="ECO:0007669"/>
    <property type="project" value="TreeGrafter"/>
</dbReference>
<evidence type="ECO:0000256" key="3">
    <source>
        <dbReference type="ARBA" id="ARBA00022801"/>
    </source>
</evidence>
<dbReference type="RefSeq" id="YP_001294799.1">
    <property type="nucleotide sequence ID" value="NC_009603.1"/>
</dbReference>
<dbReference type="NCBIfam" id="NF045542">
    <property type="entry name" value="Clp_rel_HeadMat"/>
    <property type="match status" value="1"/>
</dbReference>
<protein>
    <submittedName>
        <fullName evidence="5">Clp protease</fullName>
    </submittedName>
</protein>
<reference evidence="5 6" key="1">
    <citation type="submission" date="2007-04" db="EMBL/GenBank/DDBJ databases">
        <title>Isolation, characterization and complete nucleotide sequence of a novel temperate bacteriophage Min1, isolated from the nematode pathogen Microbacterium nematophilum.</title>
        <authorList>
            <person name="Akimkina T.V."/>
            <person name="Venien-Bryan C."/>
            <person name="Hodgkin J.A."/>
        </authorList>
    </citation>
    <scope>NUCLEOTIDE SEQUENCE [LARGE SCALE GENOMIC DNA]</scope>
</reference>
<comment type="similarity">
    <text evidence="1">Belongs to the peptidase S14 family.</text>
</comment>
<dbReference type="GO" id="GO:0009368">
    <property type="term" value="C:endopeptidase Clp complex"/>
    <property type="evidence" value="ECO:0007669"/>
    <property type="project" value="TreeGrafter"/>
</dbReference>
<feature type="region of interest" description="Disordered" evidence="4">
    <location>
        <begin position="1"/>
        <end position="23"/>
    </location>
</feature>
<evidence type="ECO:0000313" key="6">
    <source>
        <dbReference type="Proteomes" id="UP000001999"/>
    </source>
</evidence>
<dbReference type="Gene3D" id="3.90.226.10">
    <property type="entry name" value="2-enoyl-CoA Hydratase, Chain A, domain 1"/>
    <property type="match status" value="1"/>
</dbReference>
<proteinExistence type="inferred from homology"/>
<dbReference type="InterPro" id="IPR029045">
    <property type="entry name" value="ClpP/crotonase-like_dom_sf"/>
</dbReference>
<evidence type="ECO:0000313" key="5">
    <source>
        <dbReference type="EMBL" id="ABR10469.1"/>
    </source>
</evidence>
<dbReference type="EMBL" id="EF579802">
    <property type="protein sequence ID" value="ABR10469.1"/>
    <property type="molecule type" value="Genomic_DNA"/>
</dbReference>
<dbReference type="GO" id="GO:0004252">
    <property type="term" value="F:serine-type endopeptidase activity"/>
    <property type="evidence" value="ECO:0007669"/>
    <property type="project" value="InterPro"/>
</dbReference>
<dbReference type="PRINTS" id="PR00127">
    <property type="entry name" value="CLPPROTEASEP"/>
</dbReference>
<accession>A6N1Z7</accession>